<dbReference type="PANTHER" id="PTHR30221">
    <property type="entry name" value="SMALL-CONDUCTANCE MECHANOSENSITIVE CHANNEL"/>
    <property type="match status" value="1"/>
</dbReference>
<evidence type="ECO:0000259" key="9">
    <source>
        <dbReference type="Pfam" id="PF21082"/>
    </source>
</evidence>
<evidence type="ECO:0000256" key="5">
    <source>
        <dbReference type="ARBA" id="ARBA00022989"/>
    </source>
</evidence>
<dbReference type="InterPro" id="IPR006685">
    <property type="entry name" value="MscS_channel_2nd"/>
</dbReference>
<evidence type="ECO:0008006" key="12">
    <source>
        <dbReference type="Google" id="ProtNLM"/>
    </source>
</evidence>
<evidence type="ECO:0000256" key="2">
    <source>
        <dbReference type="ARBA" id="ARBA00008017"/>
    </source>
</evidence>
<evidence type="ECO:0000259" key="8">
    <source>
        <dbReference type="Pfam" id="PF00924"/>
    </source>
</evidence>
<dbReference type="Gene3D" id="1.10.287.1260">
    <property type="match status" value="1"/>
</dbReference>
<keyword evidence="6 7" id="KW-0472">Membrane</keyword>
<feature type="domain" description="Mechanosensitive ion channel MscS C-terminal" evidence="9">
    <location>
        <begin position="186"/>
        <end position="268"/>
    </location>
</feature>
<dbReference type="Pfam" id="PF21082">
    <property type="entry name" value="MS_channel_3rd"/>
    <property type="match status" value="1"/>
</dbReference>
<feature type="transmembrane region" description="Helical" evidence="7">
    <location>
        <begin position="65"/>
        <end position="91"/>
    </location>
</feature>
<dbReference type="PANTHER" id="PTHR30221:SF1">
    <property type="entry name" value="SMALL-CONDUCTANCE MECHANOSENSITIVE CHANNEL"/>
    <property type="match status" value="1"/>
</dbReference>
<dbReference type="eggNOG" id="COG3264">
    <property type="taxonomic scope" value="Bacteria"/>
</dbReference>
<proteinExistence type="inferred from homology"/>
<evidence type="ECO:0000256" key="7">
    <source>
        <dbReference type="SAM" id="Phobius"/>
    </source>
</evidence>
<evidence type="ECO:0000313" key="10">
    <source>
        <dbReference type="EMBL" id="EHP48884.1"/>
    </source>
</evidence>
<dbReference type="InterPro" id="IPR045275">
    <property type="entry name" value="MscS_archaea/bacteria_type"/>
</dbReference>
<dbReference type="Gene3D" id="3.30.70.100">
    <property type="match status" value="1"/>
</dbReference>
<dbReference type="SUPFAM" id="SSF50182">
    <property type="entry name" value="Sm-like ribonucleoproteins"/>
    <property type="match status" value="1"/>
</dbReference>
<evidence type="ECO:0000256" key="3">
    <source>
        <dbReference type="ARBA" id="ARBA00022475"/>
    </source>
</evidence>
<keyword evidence="4 7" id="KW-0812">Transmembrane</keyword>
<dbReference type="Pfam" id="PF00924">
    <property type="entry name" value="MS_channel_2nd"/>
    <property type="match status" value="1"/>
</dbReference>
<evidence type="ECO:0000313" key="11">
    <source>
        <dbReference type="Proteomes" id="UP000004892"/>
    </source>
</evidence>
<dbReference type="Proteomes" id="UP000004892">
    <property type="component" value="Unassembled WGS sequence"/>
</dbReference>
<comment type="caution">
    <text evidence="10">The sequence shown here is derived from an EMBL/GenBank/DDBJ whole genome shotgun (WGS) entry which is preliminary data.</text>
</comment>
<dbReference type="SUPFAM" id="SSF82689">
    <property type="entry name" value="Mechanosensitive channel protein MscS (YggB), C-terminal domain"/>
    <property type="match status" value="1"/>
</dbReference>
<protein>
    <recommendedName>
        <fullName evidence="12">Small-conductance mechanosensitive channel</fullName>
    </recommendedName>
</protein>
<dbReference type="InterPro" id="IPR049278">
    <property type="entry name" value="MS_channel_C"/>
</dbReference>
<evidence type="ECO:0000256" key="1">
    <source>
        <dbReference type="ARBA" id="ARBA00004651"/>
    </source>
</evidence>
<evidence type="ECO:0000256" key="4">
    <source>
        <dbReference type="ARBA" id="ARBA00022692"/>
    </source>
</evidence>
<dbReference type="GO" id="GO:0008381">
    <property type="term" value="F:mechanosensitive monoatomic ion channel activity"/>
    <property type="evidence" value="ECO:0007669"/>
    <property type="project" value="InterPro"/>
</dbReference>
<comment type="similarity">
    <text evidence="2">Belongs to the MscS (TC 1.A.23) family.</text>
</comment>
<dbReference type="InterPro" id="IPR023408">
    <property type="entry name" value="MscS_beta-dom_sf"/>
</dbReference>
<dbReference type="InterPro" id="IPR011066">
    <property type="entry name" value="MscS_channel_C_sf"/>
</dbReference>
<name>H1DFJ3_9BACT</name>
<dbReference type="Gene3D" id="2.30.30.60">
    <property type="match status" value="1"/>
</dbReference>
<dbReference type="InterPro" id="IPR010920">
    <property type="entry name" value="LSM_dom_sf"/>
</dbReference>
<dbReference type="EMBL" id="ADMC01000016">
    <property type="protein sequence ID" value="EHP48884.1"/>
    <property type="molecule type" value="Genomic_DNA"/>
</dbReference>
<dbReference type="GO" id="GO:0005886">
    <property type="term" value="C:plasma membrane"/>
    <property type="evidence" value="ECO:0007669"/>
    <property type="project" value="UniProtKB-SubCell"/>
</dbReference>
<dbReference type="GeneID" id="98068620"/>
<sequence>MEEFFSSTSHISMDVFLSKIIDLATSLGSRILTAIVVFLIGRWIVKKLNRIVLSIMEKKQVEASLFSFTKSLVSITLNFILIIVIIGVLGIETSSFIALFASAGVAIGMALSGTLQNFAGGIMILIFKPFKVGDVLEAQGQTGTVKEIQIFNTIISTPDNKIIIIPNGGLSTGIMKNYSKEPTRRVDWEFGIAYGDSYEKAKAVIERLLKADSRILSSPTYFIALNSLGESSVNIVVRAWVNAEDYWNVFFSMNEKVYKTFAEENLNIPFPQLDVHLKTSEKN</sequence>
<keyword evidence="5 7" id="KW-1133">Transmembrane helix</keyword>
<feature type="domain" description="Mechanosensitive ion channel MscS" evidence="8">
    <location>
        <begin position="114"/>
        <end position="180"/>
    </location>
</feature>
<comment type="subcellular location">
    <subcellularLocation>
        <location evidence="1">Cell membrane</location>
        <topology evidence="1">Multi-pass membrane protein</topology>
    </subcellularLocation>
</comment>
<gene>
    <name evidence="10" type="ORF">HMPREF9449_01029</name>
</gene>
<accession>H1DFJ3</accession>
<dbReference type="HOGENOM" id="CLU_037945_1_1_10"/>
<evidence type="ECO:0000256" key="6">
    <source>
        <dbReference type="ARBA" id="ARBA00023136"/>
    </source>
</evidence>
<dbReference type="InterPro" id="IPR011014">
    <property type="entry name" value="MscS_channel_TM-2"/>
</dbReference>
<dbReference type="SUPFAM" id="SSF82861">
    <property type="entry name" value="Mechanosensitive channel protein MscS (YggB), transmembrane region"/>
    <property type="match status" value="1"/>
</dbReference>
<feature type="transmembrane region" description="Helical" evidence="7">
    <location>
        <begin position="97"/>
        <end position="127"/>
    </location>
</feature>
<dbReference type="PROSITE" id="PS01246">
    <property type="entry name" value="UPF0003"/>
    <property type="match status" value="1"/>
</dbReference>
<keyword evidence="11" id="KW-1185">Reference proteome</keyword>
<reference evidence="10 11" key="1">
    <citation type="submission" date="2012-01" db="EMBL/GenBank/DDBJ databases">
        <title>The Genome Sequence of Odoribacter laneus YIT 12061.</title>
        <authorList>
            <consortium name="The Broad Institute Genome Sequencing Platform"/>
            <person name="Earl A."/>
            <person name="Ward D."/>
            <person name="Feldgarden M."/>
            <person name="Gevers D."/>
            <person name="Morotomi M."/>
            <person name="Young S.K."/>
            <person name="Zeng Q."/>
            <person name="Gargeya S."/>
            <person name="Fitzgerald M."/>
            <person name="Haas B."/>
            <person name="Abouelleil A."/>
            <person name="Alvarado L."/>
            <person name="Arachchi H.M."/>
            <person name="Berlin A."/>
            <person name="Chapman S.B."/>
            <person name="Gearin G."/>
            <person name="Goldberg J."/>
            <person name="Griggs A."/>
            <person name="Gujja S."/>
            <person name="Hansen M."/>
            <person name="Heiman D."/>
            <person name="Howarth C."/>
            <person name="Larimer J."/>
            <person name="Lui A."/>
            <person name="MacDonald P.J.P."/>
            <person name="McCowen C."/>
            <person name="Montmayeur A."/>
            <person name="Murphy C."/>
            <person name="Neiman D."/>
            <person name="Pearson M."/>
            <person name="Priest M."/>
            <person name="Roberts A."/>
            <person name="Saif S."/>
            <person name="Shea T."/>
            <person name="Sisk P."/>
            <person name="Stolte C."/>
            <person name="Sykes S."/>
            <person name="Wortman J."/>
            <person name="Nusbaum C."/>
            <person name="Birren B."/>
        </authorList>
    </citation>
    <scope>NUCLEOTIDE SEQUENCE [LARGE SCALE GENOMIC DNA]</scope>
    <source>
        <strain evidence="10 11">YIT 12061</strain>
    </source>
</reference>
<organism evidence="10 11">
    <name type="scientific">Odoribacter laneus YIT 12061</name>
    <dbReference type="NCBI Taxonomy" id="742817"/>
    <lineage>
        <taxon>Bacteria</taxon>
        <taxon>Pseudomonadati</taxon>
        <taxon>Bacteroidota</taxon>
        <taxon>Bacteroidia</taxon>
        <taxon>Bacteroidales</taxon>
        <taxon>Odoribacteraceae</taxon>
        <taxon>Odoribacter</taxon>
    </lineage>
</organism>
<dbReference type="InterPro" id="IPR008910">
    <property type="entry name" value="MSC_TM_helix"/>
</dbReference>
<dbReference type="PATRIC" id="fig|742817.3.peg.1091"/>
<dbReference type="AlphaFoldDB" id="H1DFJ3"/>
<dbReference type="STRING" id="742817.HMPREF9449_01029"/>
<dbReference type="RefSeq" id="WP_009136177.1">
    <property type="nucleotide sequence ID" value="NZ_JH594596.1"/>
</dbReference>
<feature type="transmembrane region" description="Helical" evidence="7">
    <location>
        <begin position="20"/>
        <end position="45"/>
    </location>
</feature>
<keyword evidence="3" id="KW-1003">Cell membrane</keyword>
<dbReference type="InterPro" id="IPR006686">
    <property type="entry name" value="MscS_channel_CS"/>
</dbReference>
<dbReference type="Pfam" id="PF05552">
    <property type="entry name" value="MS_channel_1st_1"/>
    <property type="match status" value="1"/>
</dbReference>